<name>Q5W2W8_SACIS</name>
<feature type="domain" description="Transcription regulator TrmB N-terminal" evidence="1">
    <location>
        <begin position="3"/>
        <end position="45"/>
    </location>
</feature>
<geneLocation type="plasmid" evidence="2">
    <name>pKEF9</name>
</geneLocation>
<proteinExistence type="predicted"/>
<dbReference type="SUPFAM" id="SSF46785">
    <property type="entry name" value="Winged helix' DNA-binding domain"/>
    <property type="match status" value="1"/>
</dbReference>
<dbReference type="AlphaFoldDB" id="Q5W2W8"/>
<accession>Q5W2W8</accession>
<evidence type="ECO:0000313" key="2">
    <source>
        <dbReference type="EMBL" id="CAG38178.1"/>
    </source>
</evidence>
<keyword evidence="2" id="KW-0614">Plasmid</keyword>
<evidence type="ECO:0000259" key="1">
    <source>
        <dbReference type="Pfam" id="PF01978"/>
    </source>
</evidence>
<dbReference type="InterPro" id="IPR036390">
    <property type="entry name" value="WH_DNA-bd_sf"/>
</dbReference>
<dbReference type="InterPro" id="IPR036388">
    <property type="entry name" value="WH-like_DNA-bd_sf"/>
</dbReference>
<dbReference type="Gene3D" id="1.10.10.10">
    <property type="entry name" value="Winged helix-like DNA-binding domain superfamily/Winged helix DNA-binding domain"/>
    <property type="match status" value="1"/>
</dbReference>
<organism evidence="2">
    <name type="scientific">Saccharolobus islandicus</name>
    <name type="common">Sulfolobus islandicus</name>
    <dbReference type="NCBI Taxonomy" id="43080"/>
    <lineage>
        <taxon>Archaea</taxon>
        <taxon>Thermoproteota</taxon>
        <taxon>Thermoprotei</taxon>
        <taxon>Sulfolobales</taxon>
        <taxon>Sulfolobaceae</taxon>
        <taxon>Saccharolobus</taxon>
    </lineage>
</organism>
<dbReference type="RefSeq" id="WP_011225143.1">
    <property type="nucleotide sequence ID" value="NC_006422.1"/>
</dbReference>
<dbReference type="EMBL" id="AJ748321">
    <property type="protein sequence ID" value="CAG38178.1"/>
    <property type="molecule type" value="Genomic_DNA"/>
</dbReference>
<reference evidence="2" key="1">
    <citation type="journal article" date="2004" name="Archaea">
        <title>Genomic comparison of archaeal conjugative plasmids from Sulfolobus.</title>
        <authorList>
            <person name="Greve B."/>
            <person name="Jensen S."/>
            <person name="Bruegger K."/>
            <person name="Zillig W."/>
            <person name="Garrett R.A."/>
        </authorList>
    </citation>
    <scope>NUCLEOTIDE SEQUENCE [LARGE SCALE GENOMIC DNA]</scope>
    <source>
        <plasmid evidence="2">pKEF9</plasmid>
    </source>
</reference>
<dbReference type="InterPro" id="IPR002831">
    <property type="entry name" value="Tscrpt_reg_TrmB_N"/>
</dbReference>
<sequence>MVLANTNDSTVEEISRKSGIKEEAVYYLLEFLNIAGLVKKENDKYWVDETIRTIAQLLIELPDPNAEN</sequence>
<protein>
    <recommendedName>
        <fullName evidence="1">Transcription regulator TrmB N-terminal domain-containing protein</fullName>
    </recommendedName>
</protein>
<dbReference type="Pfam" id="PF01978">
    <property type="entry name" value="TrmB"/>
    <property type="match status" value="1"/>
</dbReference>